<dbReference type="Proteomes" id="UP000094776">
    <property type="component" value="Chromosome 1"/>
</dbReference>
<dbReference type="Gene3D" id="3.40.50.2000">
    <property type="entry name" value="Glycogen Phosphorylase B"/>
    <property type="match status" value="1"/>
</dbReference>
<protein>
    <recommendedName>
        <fullName evidence="3">Glycosyltransferase family 9 protein</fullName>
    </recommendedName>
</protein>
<accession>A0A1B4PPM6</accession>
<reference evidence="1 2" key="1">
    <citation type="submission" date="2015-12" db="EMBL/GenBank/DDBJ databases">
        <title>Diversity of Burkholderia near neighbor genomes.</title>
        <authorList>
            <person name="Sahl J."/>
            <person name="Wagner D."/>
            <person name="Keim P."/>
        </authorList>
    </citation>
    <scope>NUCLEOTIDE SEQUENCE [LARGE SCALE GENOMIC DNA]</scope>
    <source>
        <strain evidence="1 2">MSMB1184WGS</strain>
    </source>
</reference>
<dbReference type="EMBL" id="CP013443">
    <property type="protein sequence ID" value="AOK15899.1"/>
    <property type="molecule type" value="Genomic_DNA"/>
</dbReference>
<evidence type="ECO:0008006" key="3">
    <source>
        <dbReference type="Google" id="ProtNLM"/>
    </source>
</evidence>
<gene>
    <name evidence="1" type="ORF">WT26_07615</name>
</gene>
<organism evidence="1 2">
    <name type="scientific">Burkholderia cepacia</name>
    <name type="common">Pseudomonas cepacia</name>
    <dbReference type="NCBI Taxonomy" id="292"/>
    <lineage>
        <taxon>Bacteria</taxon>
        <taxon>Pseudomonadati</taxon>
        <taxon>Pseudomonadota</taxon>
        <taxon>Betaproteobacteria</taxon>
        <taxon>Burkholderiales</taxon>
        <taxon>Burkholderiaceae</taxon>
        <taxon>Burkholderia</taxon>
        <taxon>Burkholderia cepacia complex</taxon>
    </lineage>
</organism>
<evidence type="ECO:0000313" key="1">
    <source>
        <dbReference type="EMBL" id="AOK15899.1"/>
    </source>
</evidence>
<sequence length="400" mass="44055">MKMMMFGRGRKLFPREAEVDALVDQIAVRLQEAGSSGGLAARRMIYSIRITGGLGDALIIARLIRDLQRLLDNGAQFDVYFQSPQVIEPFFSVIPGFRECIHAASFHLTAPYYTFSLLANQFVTFVDEYMDHQFLIRNEPKVIRLLGNVNSVRKDIDKYIAAHPTLDGAFADLAVRGGHKRYTYLHEMMGIPYGGDRLPLAVDAAVPVRHGLQSGRYITVHDGWDNNFKLATHRPTKALPMQTWIDAVRHIKAARPDLTIVQLGGRVGSDIPGVDLNLRKKLSFQESTSILANSALHLDSESGLVHLGATLGVKSVVMFGPTNVEWFGYPQNANIKPKECGNCWWSTDTWMDICPAGYEKPICTGSIDARDIVDSALALLAAADSNPSPASDVTEPVSGS</sequence>
<dbReference type="AlphaFoldDB" id="A0A1B4PPM6"/>
<dbReference type="SUPFAM" id="SSF53756">
    <property type="entry name" value="UDP-Glycosyltransferase/glycogen phosphorylase"/>
    <property type="match status" value="1"/>
</dbReference>
<evidence type="ECO:0000313" key="2">
    <source>
        <dbReference type="Proteomes" id="UP000094776"/>
    </source>
</evidence>
<name>A0A1B4PPM6_BURCE</name>
<proteinExistence type="predicted"/>